<feature type="domain" description="Tyrosinase copper-binding" evidence="1">
    <location>
        <begin position="68"/>
        <end position="79"/>
    </location>
</feature>
<dbReference type="InterPro" id="IPR002227">
    <property type="entry name" value="Tyrosinase_Cu-bd"/>
</dbReference>
<evidence type="ECO:0000313" key="3">
    <source>
        <dbReference type="Proteomes" id="UP000439903"/>
    </source>
</evidence>
<protein>
    <recommendedName>
        <fullName evidence="1">Tyrosinase copper-binding domain-containing protein</fullName>
    </recommendedName>
</protein>
<accession>A0A8H4AJK8</accession>
<dbReference type="Proteomes" id="UP000439903">
    <property type="component" value="Unassembled WGS sequence"/>
</dbReference>
<organism evidence="2 3">
    <name type="scientific">Gigaspora margarita</name>
    <dbReference type="NCBI Taxonomy" id="4874"/>
    <lineage>
        <taxon>Eukaryota</taxon>
        <taxon>Fungi</taxon>
        <taxon>Fungi incertae sedis</taxon>
        <taxon>Mucoromycota</taxon>
        <taxon>Glomeromycotina</taxon>
        <taxon>Glomeromycetes</taxon>
        <taxon>Diversisporales</taxon>
        <taxon>Gigasporaceae</taxon>
        <taxon>Gigaspora</taxon>
    </lineage>
</organism>
<gene>
    <name evidence="2" type="ORF">F8M41_019772</name>
</gene>
<dbReference type="GO" id="GO:0016491">
    <property type="term" value="F:oxidoreductase activity"/>
    <property type="evidence" value="ECO:0007669"/>
    <property type="project" value="InterPro"/>
</dbReference>
<dbReference type="Gene3D" id="1.10.1280.10">
    <property type="entry name" value="Di-copper center containing domain from catechol oxidase"/>
    <property type="match status" value="1"/>
</dbReference>
<evidence type="ECO:0000259" key="1">
    <source>
        <dbReference type="PROSITE" id="PS00498"/>
    </source>
</evidence>
<dbReference type="EMBL" id="WTPW01000521">
    <property type="protein sequence ID" value="KAF0502921.1"/>
    <property type="molecule type" value="Genomic_DNA"/>
</dbReference>
<comment type="caution">
    <text evidence="2">The sequence shown here is derived from an EMBL/GenBank/DDBJ whole genome shotgun (WGS) entry which is preliminary data.</text>
</comment>
<sequence length="122" mass="14059">MIDDWLSAINKSIDDSIFYNDPNKLGHMIDPDRINNDGFEDNEWKVKYDVGKAVPKGLIGNVSITAKDPAFYRWHHLVDETFNPRVFSDAPNVEIKPCDLCFVFKDELVKVCPGGEKDRWQE</sequence>
<evidence type="ECO:0000313" key="2">
    <source>
        <dbReference type="EMBL" id="KAF0502921.1"/>
    </source>
</evidence>
<dbReference type="SUPFAM" id="SSF48056">
    <property type="entry name" value="Di-copper centre-containing domain"/>
    <property type="match status" value="1"/>
</dbReference>
<dbReference type="OrthoDB" id="10426690at2759"/>
<dbReference type="InterPro" id="IPR008922">
    <property type="entry name" value="Di-copper_centre_dom_sf"/>
</dbReference>
<keyword evidence="3" id="KW-1185">Reference proteome</keyword>
<reference evidence="2 3" key="1">
    <citation type="journal article" date="2019" name="Environ. Microbiol.">
        <title>At the nexus of three kingdoms: the genome of the mycorrhizal fungus Gigaspora margarita provides insights into plant, endobacterial and fungal interactions.</title>
        <authorList>
            <person name="Venice F."/>
            <person name="Ghignone S."/>
            <person name="Salvioli di Fossalunga A."/>
            <person name="Amselem J."/>
            <person name="Novero M."/>
            <person name="Xianan X."/>
            <person name="Sedzielewska Toro K."/>
            <person name="Morin E."/>
            <person name="Lipzen A."/>
            <person name="Grigoriev I.V."/>
            <person name="Henrissat B."/>
            <person name="Martin F.M."/>
            <person name="Bonfante P."/>
        </authorList>
    </citation>
    <scope>NUCLEOTIDE SEQUENCE [LARGE SCALE GENOMIC DNA]</scope>
    <source>
        <strain evidence="2 3">BEG34</strain>
    </source>
</reference>
<dbReference type="AlphaFoldDB" id="A0A8H4AJK8"/>
<name>A0A8H4AJK8_GIGMA</name>
<proteinExistence type="predicted"/>
<dbReference type="PROSITE" id="PS00498">
    <property type="entry name" value="TYROSINASE_2"/>
    <property type="match status" value="1"/>
</dbReference>